<reference evidence="1" key="1">
    <citation type="journal article" date="2020" name="Stud. Mycol.">
        <title>101 Dothideomycetes genomes: a test case for predicting lifestyles and emergence of pathogens.</title>
        <authorList>
            <person name="Haridas S."/>
            <person name="Albert R."/>
            <person name="Binder M."/>
            <person name="Bloem J."/>
            <person name="Labutti K."/>
            <person name="Salamov A."/>
            <person name="Andreopoulos B."/>
            <person name="Baker S."/>
            <person name="Barry K."/>
            <person name="Bills G."/>
            <person name="Bluhm B."/>
            <person name="Cannon C."/>
            <person name="Castanera R."/>
            <person name="Culley D."/>
            <person name="Daum C."/>
            <person name="Ezra D."/>
            <person name="Gonzalez J."/>
            <person name="Henrissat B."/>
            <person name="Kuo A."/>
            <person name="Liang C."/>
            <person name="Lipzen A."/>
            <person name="Lutzoni F."/>
            <person name="Magnuson J."/>
            <person name="Mondo S."/>
            <person name="Nolan M."/>
            <person name="Ohm R."/>
            <person name="Pangilinan J."/>
            <person name="Park H.-J."/>
            <person name="Ramirez L."/>
            <person name="Alfaro M."/>
            <person name="Sun H."/>
            <person name="Tritt A."/>
            <person name="Yoshinaga Y."/>
            <person name="Zwiers L.-H."/>
            <person name="Turgeon B."/>
            <person name="Goodwin S."/>
            <person name="Spatafora J."/>
            <person name="Crous P."/>
            <person name="Grigoriev I."/>
        </authorList>
    </citation>
    <scope>NUCLEOTIDE SEQUENCE</scope>
    <source>
        <strain evidence="1">CBS 113818</strain>
    </source>
</reference>
<dbReference type="Proteomes" id="UP000799424">
    <property type="component" value="Unassembled WGS sequence"/>
</dbReference>
<gene>
    <name evidence="1" type="ORF">CC86DRAFT_425670</name>
</gene>
<accession>A0A6A6ZN57</accession>
<sequence length="148" mass="16765">LKHSSTKHTHRNQSNLQHCKRSTQHINTHQRPIKHNIMNNSWGYAGFGGYSDHYNAGGFGGYDGYEELDNGGYDGFNDYYGYGGFGNYDMYAGQYGGGGYDEGGYGGSGGYGNRLTKDNIRSVNKMGYAEWDRVNERWDGGMEEWRFY</sequence>
<evidence type="ECO:0000313" key="1">
    <source>
        <dbReference type="EMBL" id="KAF2822099.1"/>
    </source>
</evidence>
<organism evidence="1 2">
    <name type="scientific">Ophiobolus disseminans</name>
    <dbReference type="NCBI Taxonomy" id="1469910"/>
    <lineage>
        <taxon>Eukaryota</taxon>
        <taxon>Fungi</taxon>
        <taxon>Dikarya</taxon>
        <taxon>Ascomycota</taxon>
        <taxon>Pezizomycotina</taxon>
        <taxon>Dothideomycetes</taxon>
        <taxon>Pleosporomycetidae</taxon>
        <taxon>Pleosporales</taxon>
        <taxon>Pleosporineae</taxon>
        <taxon>Phaeosphaeriaceae</taxon>
        <taxon>Ophiobolus</taxon>
    </lineage>
</organism>
<name>A0A6A6ZN57_9PLEO</name>
<evidence type="ECO:0000313" key="2">
    <source>
        <dbReference type="Proteomes" id="UP000799424"/>
    </source>
</evidence>
<keyword evidence="2" id="KW-1185">Reference proteome</keyword>
<dbReference type="AlphaFoldDB" id="A0A6A6ZN57"/>
<protein>
    <submittedName>
        <fullName evidence="1">Uncharacterized protein</fullName>
    </submittedName>
</protein>
<dbReference type="EMBL" id="MU006235">
    <property type="protein sequence ID" value="KAF2822099.1"/>
    <property type="molecule type" value="Genomic_DNA"/>
</dbReference>
<proteinExistence type="predicted"/>
<feature type="non-terminal residue" evidence="1">
    <location>
        <position position="1"/>
    </location>
</feature>